<proteinExistence type="predicted"/>
<feature type="domain" description="PD-(D/E)XK endonuclease-like" evidence="1">
    <location>
        <begin position="765"/>
        <end position="1008"/>
    </location>
</feature>
<dbReference type="GO" id="GO:0004386">
    <property type="term" value="F:helicase activity"/>
    <property type="evidence" value="ECO:0007669"/>
    <property type="project" value="UniProtKB-KW"/>
</dbReference>
<dbReference type="AlphaFoldDB" id="Q2J2H1"/>
<dbReference type="STRING" id="316058.RPB_0628"/>
<gene>
    <name evidence="2" type="ordered locus">RPB_0628</name>
</gene>
<dbReference type="SUPFAM" id="SSF52540">
    <property type="entry name" value="P-loop containing nucleoside triphosphate hydrolases"/>
    <property type="match status" value="1"/>
</dbReference>
<evidence type="ECO:0000259" key="1">
    <source>
        <dbReference type="Pfam" id="PF12705"/>
    </source>
</evidence>
<keyword evidence="2" id="KW-0347">Helicase</keyword>
<evidence type="ECO:0000313" key="3">
    <source>
        <dbReference type="Proteomes" id="UP000008809"/>
    </source>
</evidence>
<evidence type="ECO:0000313" key="2">
    <source>
        <dbReference type="EMBL" id="ABD05339.1"/>
    </source>
</evidence>
<dbReference type="EMBL" id="CP000250">
    <property type="protein sequence ID" value="ABD05339.1"/>
    <property type="molecule type" value="Genomic_DNA"/>
</dbReference>
<keyword evidence="2" id="KW-0378">Hydrolase</keyword>
<keyword evidence="2" id="KW-0547">Nucleotide-binding</keyword>
<dbReference type="HOGENOM" id="CLU_012377_0_0_5"/>
<dbReference type="Pfam" id="PF12705">
    <property type="entry name" value="PDDEXK_1"/>
    <property type="match status" value="1"/>
</dbReference>
<dbReference type="Gene3D" id="3.90.320.10">
    <property type="match status" value="1"/>
</dbReference>
<dbReference type="GO" id="GO:0008854">
    <property type="term" value="F:exodeoxyribonuclease V activity"/>
    <property type="evidence" value="ECO:0007669"/>
    <property type="project" value="UniProtKB-EC"/>
</dbReference>
<dbReference type="Proteomes" id="UP000008809">
    <property type="component" value="Chromosome"/>
</dbReference>
<dbReference type="InterPro" id="IPR027417">
    <property type="entry name" value="P-loop_NTPase"/>
</dbReference>
<keyword evidence="3" id="KW-1185">Reference proteome</keyword>
<dbReference type="eggNOG" id="COG3893">
    <property type="taxonomic scope" value="Bacteria"/>
</dbReference>
<name>Q2J2H1_RHOP2</name>
<protein>
    <submittedName>
        <fullName evidence="2">DNA helicase/exodeoxyribonuclease V, subunit B</fullName>
        <ecNumber evidence="2">3.1.11.5</ecNumber>
    </submittedName>
</protein>
<keyword evidence="2" id="KW-0067">ATP-binding</keyword>
<reference evidence="2 3" key="1">
    <citation type="submission" date="2006-01" db="EMBL/GenBank/DDBJ databases">
        <title>Complete sequence of Rhodopseudomonas palustris HaA2.</title>
        <authorList>
            <consortium name="US DOE Joint Genome Institute"/>
            <person name="Copeland A."/>
            <person name="Lucas S."/>
            <person name="Lapidus A."/>
            <person name="Barry K."/>
            <person name="Detter J.C."/>
            <person name="Glavina T."/>
            <person name="Hammon N."/>
            <person name="Israni S."/>
            <person name="Pitluck S."/>
            <person name="Chain P."/>
            <person name="Malfatti S."/>
            <person name="Shin M."/>
            <person name="Vergez L."/>
            <person name="Schmutz J."/>
            <person name="Larimer F."/>
            <person name="Land M."/>
            <person name="Hauser L."/>
            <person name="Pelletier D.A."/>
            <person name="Kyrpides N."/>
            <person name="Anderson I."/>
            <person name="Oda Y."/>
            <person name="Harwood C.S."/>
            <person name="Richardson P."/>
        </authorList>
    </citation>
    <scope>NUCLEOTIDE SEQUENCE [LARGE SCALE GENOMIC DNA]</scope>
    <source>
        <strain evidence="2 3">HaA2</strain>
    </source>
</reference>
<dbReference type="eggNOG" id="COG2887">
    <property type="taxonomic scope" value="Bacteria"/>
</dbReference>
<dbReference type="InterPro" id="IPR011604">
    <property type="entry name" value="PDDEXK-like_dom_sf"/>
</dbReference>
<sequence length="1048" mass="113822">MRVFSVPPSAPFLRTTIEALVDGRLIEGFDARAKPERLAEATLYLPTRRAGRLARDIFLDVLGTDAVLLPRIVPLGDVDEDELAFAQAATGAADLDIPPALDGLPRRLLLAQLIAAWAKGLRPGDPQQSPLVVGGPASTLALADDLARLIDDMATRGVDWAALDMLVPDAFDRYWRLTLDFLKIAGQWWPLHLRETDRIEPAARRDLLIEAEAARLAAHRGGPVIAAGSTGSMPATARLLHAIAQLPHGAVVLPGLDTELDEAAWQMIGAVHDKQGKLISPPSPNHPQFAMHGLLARMGLERRDVLRLGEGERHGREVLASEMMRPSSATAAWHDRLADPAIDQLIGDGTHGLTLIEAPNSEIEALTIAVVLREARERGQSAALVTPDRALARRVVAALGRWKLPVDDSGGDSLMDTQAGIFARLAAETALHGCEPATLLALLKHPLLRLGRAAYGWRSAIETLELALLRGTRPAAGTEGLAKEFARYRAELTKLNSGELSALHRAEPRARLGDEALDEAHALIVALRAALAPLESVGVEPIDLCAFGQRHRAVLIALSIDHDDNAVAFEGPQGSALLKAFDDLAEVEPLSGVMVPPHDYPELFETAFSDRIVRRPELAGAALRIYGPLEARLTQHDRVVLGGLVEGVWPPAPRIDPWLSRPMRHELGLDLPERRIGLSAHDFAQLLGANEVILSHAAKVGGAPAVASRFLHRLEAVAGKARWSDIKARGATYLDYALALDRPDQVTPIAQPAPKPPREARPLKLSVTAIEDWLRDPYTIYAKFILGLSALDPVDMPLSAANRGSAIHEALGDFTERFPDALPDDPAGLLREIGEKHFAPLMDHPEARALWWPRFARIAAWFGNWEQGRRADGRRVFAERDGSLSIPLDGGRNFVLTARADRIEHRPDGSYAILDYKTGNPPSSKQVRLGLSPQLTLEAAILRDGGFQDIDAGASVSELMYVKLSGNSPPGRELPVKLAVGNETPQSPDDAAIEARAKLAALVRQFDDEAQPYHALVLSMWTQRYGRYDDLARIKEWSAAGGAGEERR</sequence>
<dbReference type="NCBIfam" id="TIGR02786">
    <property type="entry name" value="addB_alphas"/>
    <property type="match status" value="1"/>
</dbReference>
<organism evidence="2 3">
    <name type="scientific">Rhodopseudomonas palustris (strain HaA2)</name>
    <dbReference type="NCBI Taxonomy" id="316058"/>
    <lineage>
        <taxon>Bacteria</taxon>
        <taxon>Pseudomonadati</taxon>
        <taxon>Pseudomonadota</taxon>
        <taxon>Alphaproteobacteria</taxon>
        <taxon>Hyphomicrobiales</taxon>
        <taxon>Nitrobacteraceae</taxon>
        <taxon>Rhodopseudomonas</taxon>
    </lineage>
</organism>
<dbReference type="EC" id="3.1.11.5" evidence="2"/>
<dbReference type="InterPro" id="IPR038726">
    <property type="entry name" value="PDDEXK_AddAB-type"/>
</dbReference>
<accession>Q2J2H1</accession>
<dbReference type="RefSeq" id="WP_011439529.1">
    <property type="nucleotide sequence ID" value="NC_007778.1"/>
</dbReference>
<dbReference type="KEGG" id="rpb:RPB_0628"/>
<dbReference type="OrthoDB" id="9780606at2"/>
<dbReference type="InterPro" id="IPR014153">
    <property type="entry name" value="Ds_break_AddB"/>
</dbReference>